<name>A0A6J7H0D1_9ZZZZ</name>
<gene>
    <name evidence="3" type="ORF">UFOPK3495_01529</name>
</gene>
<reference evidence="3" key="1">
    <citation type="submission" date="2020-05" db="EMBL/GenBank/DDBJ databases">
        <authorList>
            <person name="Chiriac C."/>
            <person name="Salcher M."/>
            <person name="Ghai R."/>
            <person name="Kavagutti S V."/>
        </authorList>
    </citation>
    <scope>NUCLEOTIDE SEQUENCE</scope>
</reference>
<dbReference type="SUPFAM" id="SSF51735">
    <property type="entry name" value="NAD(P)-binding Rossmann-fold domains"/>
    <property type="match status" value="1"/>
</dbReference>
<comment type="similarity">
    <text evidence="1">Belongs to the short-chain dehydrogenases/reductases (SDR) family.</text>
</comment>
<dbReference type="GO" id="GO:0016491">
    <property type="term" value="F:oxidoreductase activity"/>
    <property type="evidence" value="ECO:0007669"/>
    <property type="project" value="UniProtKB-KW"/>
</dbReference>
<dbReference type="InterPro" id="IPR051687">
    <property type="entry name" value="Peroxisomal_Beta-Oxidation"/>
</dbReference>
<sequence length="59" mass="5904">MKLLEGKSVVITGAGHGVGRGYALLMAEHGAKVLVNDLGGASNGGASDQRAADEVVEII</sequence>
<evidence type="ECO:0000256" key="1">
    <source>
        <dbReference type="ARBA" id="ARBA00006484"/>
    </source>
</evidence>
<evidence type="ECO:0000313" key="3">
    <source>
        <dbReference type="EMBL" id="CAB4910123.1"/>
    </source>
</evidence>
<dbReference type="PANTHER" id="PTHR45024:SF2">
    <property type="entry name" value="SCP2 DOMAIN-CONTAINING PROTEIN"/>
    <property type="match status" value="1"/>
</dbReference>
<accession>A0A6J7H0D1</accession>
<dbReference type="PANTHER" id="PTHR45024">
    <property type="entry name" value="DEHYDROGENASES, SHORT CHAIN"/>
    <property type="match status" value="1"/>
</dbReference>
<keyword evidence="2" id="KW-0560">Oxidoreductase</keyword>
<dbReference type="InterPro" id="IPR036291">
    <property type="entry name" value="NAD(P)-bd_dom_sf"/>
</dbReference>
<protein>
    <submittedName>
        <fullName evidence="3">Unannotated protein</fullName>
    </submittedName>
</protein>
<dbReference type="Gene3D" id="3.40.50.720">
    <property type="entry name" value="NAD(P)-binding Rossmann-like Domain"/>
    <property type="match status" value="1"/>
</dbReference>
<dbReference type="AlphaFoldDB" id="A0A6J7H0D1"/>
<dbReference type="EMBL" id="CAFBMC010000114">
    <property type="protein sequence ID" value="CAB4910123.1"/>
    <property type="molecule type" value="Genomic_DNA"/>
</dbReference>
<proteinExistence type="inferred from homology"/>
<evidence type="ECO:0000256" key="2">
    <source>
        <dbReference type="ARBA" id="ARBA00023002"/>
    </source>
</evidence>
<organism evidence="3">
    <name type="scientific">freshwater metagenome</name>
    <dbReference type="NCBI Taxonomy" id="449393"/>
    <lineage>
        <taxon>unclassified sequences</taxon>
        <taxon>metagenomes</taxon>
        <taxon>ecological metagenomes</taxon>
    </lineage>
</organism>